<organism evidence="1 2">
    <name type="scientific">Xylaria curta</name>
    <dbReference type="NCBI Taxonomy" id="42375"/>
    <lineage>
        <taxon>Eukaryota</taxon>
        <taxon>Fungi</taxon>
        <taxon>Dikarya</taxon>
        <taxon>Ascomycota</taxon>
        <taxon>Pezizomycotina</taxon>
        <taxon>Sordariomycetes</taxon>
        <taxon>Xylariomycetidae</taxon>
        <taxon>Xylariales</taxon>
        <taxon>Xylariaceae</taxon>
        <taxon>Xylaria</taxon>
    </lineage>
</organism>
<name>A0ACC1NRJ9_9PEZI</name>
<evidence type="ECO:0000313" key="2">
    <source>
        <dbReference type="Proteomes" id="UP001143856"/>
    </source>
</evidence>
<proteinExistence type="predicted"/>
<keyword evidence="2" id="KW-1185">Reference proteome</keyword>
<protein>
    <submittedName>
        <fullName evidence="1">Uncharacterized protein</fullName>
    </submittedName>
</protein>
<dbReference type="EMBL" id="JAPDGR010001532">
    <property type="protein sequence ID" value="KAJ2981704.1"/>
    <property type="molecule type" value="Genomic_DNA"/>
</dbReference>
<comment type="caution">
    <text evidence="1">The sequence shown here is derived from an EMBL/GenBank/DDBJ whole genome shotgun (WGS) entry which is preliminary data.</text>
</comment>
<sequence>MVGNPWVVGMVRAGATVAVFTRTGEKTFCTGMDLKRRFDFPNLNNVAHEYPHNGFGGMTNRTGESPIIIACNGHAHGGGMEIALNSDVIFASANANFRPLEALHSVSTLAGALSGGMVLFVDHRMMDLVLAGQTLAPKEAVEWELVKEVPQEKLLERAIDYADEIVGSRLDSVMLVKPKELGSAEPRWGAIYSTHRHTQLIV</sequence>
<gene>
    <name evidence="1" type="ORF">NUW58_g6620</name>
</gene>
<reference evidence="1" key="1">
    <citation type="submission" date="2022-10" db="EMBL/GenBank/DDBJ databases">
        <title>Genome Sequence of Xylaria curta.</title>
        <authorList>
            <person name="Buettner E."/>
        </authorList>
    </citation>
    <scope>NUCLEOTIDE SEQUENCE</scope>
    <source>
        <strain evidence="1">Babe10</strain>
    </source>
</reference>
<accession>A0ACC1NRJ9</accession>
<evidence type="ECO:0000313" key="1">
    <source>
        <dbReference type="EMBL" id="KAJ2981704.1"/>
    </source>
</evidence>
<dbReference type="Proteomes" id="UP001143856">
    <property type="component" value="Unassembled WGS sequence"/>
</dbReference>